<dbReference type="SUPFAM" id="SSF56047">
    <property type="entry name" value="Ribosomal protein S8"/>
    <property type="match status" value="1"/>
</dbReference>
<protein>
    <recommendedName>
        <fullName evidence="4 5">Small ribosomal subunit protein uS8</fullName>
    </recommendedName>
</protein>
<organism evidence="7 8">
    <name type="scientific">Convivina praedatoris</name>
    <dbReference type="NCBI Taxonomy" id="2880963"/>
    <lineage>
        <taxon>Bacteria</taxon>
        <taxon>Bacillati</taxon>
        <taxon>Bacillota</taxon>
        <taxon>Bacilli</taxon>
        <taxon>Lactobacillales</taxon>
        <taxon>Lactobacillaceae</taxon>
        <taxon>Convivina</taxon>
    </lineage>
</organism>
<keyword evidence="5" id="KW-0694">RNA-binding</keyword>
<evidence type="ECO:0000313" key="8">
    <source>
        <dbReference type="Proteomes" id="UP000838102"/>
    </source>
</evidence>
<keyword evidence="3 5" id="KW-0687">Ribonucleoprotein</keyword>
<dbReference type="PANTHER" id="PTHR11758">
    <property type="entry name" value="40S RIBOSOMAL PROTEIN S15A"/>
    <property type="match status" value="1"/>
</dbReference>
<dbReference type="Gene3D" id="3.30.1490.10">
    <property type="match status" value="1"/>
</dbReference>
<evidence type="ECO:0000256" key="6">
    <source>
        <dbReference type="RuleBase" id="RU003660"/>
    </source>
</evidence>
<dbReference type="InterPro" id="IPR035987">
    <property type="entry name" value="Ribosomal_uS8_sf"/>
</dbReference>
<keyword evidence="8" id="KW-1185">Reference proteome</keyword>
<evidence type="ECO:0000256" key="1">
    <source>
        <dbReference type="ARBA" id="ARBA00006471"/>
    </source>
</evidence>
<dbReference type="Gene3D" id="3.30.1370.30">
    <property type="match status" value="1"/>
</dbReference>
<accession>A0ABM9D4Q9</accession>
<name>A0ABM9D4Q9_9LACO</name>
<dbReference type="Pfam" id="PF00410">
    <property type="entry name" value="Ribosomal_S8"/>
    <property type="match status" value="1"/>
</dbReference>
<comment type="similarity">
    <text evidence="1 5 6">Belongs to the universal ribosomal protein uS8 family.</text>
</comment>
<comment type="subunit">
    <text evidence="5">Part of the 30S ribosomal subunit. Contacts proteins S5 and S12.</text>
</comment>
<evidence type="ECO:0000256" key="4">
    <source>
        <dbReference type="ARBA" id="ARBA00035258"/>
    </source>
</evidence>
<sequence>MSMTDPIADFLTRIRNANLARHASVEIPASNIKKSIAEILKNEGFIRDVEYIDDSKQGVIRVFLKYGENQERVITGIQRVSKPGLRKYAKAEELPKVLNGLGIAILSTSNGVITDKDARAKQVGGEVLAYVW</sequence>
<dbReference type="RefSeq" id="WP_248706732.1">
    <property type="nucleotide sequence ID" value="NZ_CAKOET010000006.1"/>
</dbReference>
<dbReference type="GO" id="GO:0005840">
    <property type="term" value="C:ribosome"/>
    <property type="evidence" value="ECO:0007669"/>
    <property type="project" value="UniProtKB-KW"/>
</dbReference>
<comment type="caution">
    <text evidence="7">The sequence shown here is derived from an EMBL/GenBank/DDBJ whole genome shotgun (WGS) entry which is preliminary data.</text>
</comment>
<dbReference type="InterPro" id="IPR000630">
    <property type="entry name" value="Ribosomal_uS8"/>
</dbReference>
<comment type="function">
    <text evidence="5">One of the primary rRNA binding proteins, it binds directly to 16S rRNA central domain where it helps coordinate assembly of the platform of the 30S subunit.</text>
</comment>
<dbReference type="InterPro" id="IPR047863">
    <property type="entry name" value="Ribosomal_uS8_CS"/>
</dbReference>
<evidence type="ECO:0000256" key="3">
    <source>
        <dbReference type="ARBA" id="ARBA00023274"/>
    </source>
</evidence>
<gene>
    <name evidence="5 7" type="primary">rpsH</name>
    <name evidence="7" type="ORF">LMG032447_01399</name>
</gene>
<reference evidence="7" key="1">
    <citation type="submission" date="2022-03" db="EMBL/GenBank/DDBJ databases">
        <authorList>
            <person name="Hettiarachchi G."/>
        </authorList>
    </citation>
    <scope>NUCLEOTIDE SEQUENCE</scope>
    <source>
        <strain evidence="7">LMG 32447</strain>
    </source>
</reference>
<dbReference type="NCBIfam" id="NF001109">
    <property type="entry name" value="PRK00136.1"/>
    <property type="match status" value="1"/>
</dbReference>
<keyword evidence="5" id="KW-0699">rRNA-binding</keyword>
<evidence type="ECO:0000313" key="7">
    <source>
        <dbReference type="EMBL" id="CAH1856960.1"/>
    </source>
</evidence>
<proteinExistence type="inferred from homology"/>
<dbReference type="EMBL" id="CAKOEU010000008">
    <property type="protein sequence ID" value="CAH1856960.1"/>
    <property type="molecule type" value="Genomic_DNA"/>
</dbReference>
<dbReference type="Proteomes" id="UP000838102">
    <property type="component" value="Unassembled WGS sequence"/>
</dbReference>
<evidence type="ECO:0000256" key="5">
    <source>
        <dbReference type="HAMAP-Rule" id="MF_01302"/>
    </source>
</evidence>
<dbReference type="HAMAP" id="MF_01302_B">
    <property type="entry name" value="Ribosomal_uS8_B"/>
    <property type="match status" value="1"/>
</dbReference>
<keyword evidence="2 5" id="KW-0689">Ribosomal protein</keyword>
<evidence type="ECO:0000256" key="2">
    <source>
        <dbReference type="ARBA" id="ARBA00022980"/>
    </source>
</evidence>
<dbReference type="PROSITE" id="PS00053">
    <property type="entry name" value="RIBOSOMAL_S8"/>
    <property type="match status" value="1"/>
</dbReference>